<dbReference type="EMBL" id="AP012292">
    <property type="protein sequence ID" value="BAL84223.1"/>
    <property type="molecule type" value="Genomic_DNA"/>
</dbReference>
<dbReference type="PANTHER" id="PTHR43060:SF15">
    <property type="entry name" value="3-HYDROXYISOBUTYRATE DEHYDROGENASE-LIKE 1, MITOCHONDRIAL-RELATED"/>
    <property type="match status" value="1"/>
</dbReference>
<organism evidence="7 8">
    <name type="scientific">Selenomonas ruminantium subsp. lactilytica (strain NBRC 103574 / TAM6421)</name>
    <dbReference type="NCBI Taxonomy" id="927704"/>
    <lineage>
        <taxon>Bacteria</taxon>
        <taxon>Bacillati</taxon>
        <taxon>Bacillota</taxon>
        <taxon>Negativicutes</taxon>
        <taxon>Selenomonadales</taxon>
        <taxon>Selenomonadaceae</taxon>
        <taxon>Selenomonas</taxon>
    </lineage>
</organism>
<dbReference type="PATRIC" id="fig|927704.6.peg.2598"/>
<evidence type="ECO:0000313" key="7">
    <source>
        <dbReference type="EMBL" id="BAL84223.1"/>
    </source>
</evidence>
<dbReference type="SUPFAM" id="SSF48179">
    <property type="entry name" value="6-phosphogluconate dehydrogenase C-terminal domain-like"/>
    <property type="match status" value="1"/>
</dbReference>
<feature type="active site" evidence="4">
    <location>
        <position position="175"/>
    </location>
</feature>
<gene>
    <name evidence="7" type="ordered locus">SELR_25150</name>
</gene>
<dbReference type="SUPFAM" id="SSF51735">
    <property type="entry name" value="NAD(P)-binding Rossmann-fold domains"/>
    <property type="match status" value="1"/>
</dbReference>
<keyword evidence="3" id="KW-0520">NAD</keyword>
<feature type="domain" description="3-hydroxyisobutyrate dehydrogenase-like NAD-binding" evidence="6">
    <location>
        <begin position="169"/>
        <end position="289"/>
    </location>
</feature>
<dbReference type="InterPro" id="IPR015815">
    <property type="entry name" value="HIBADH-related"/>
</dbReference>
<dbReference type="eggNOG" id="COG2084">
    <property type="taxonomic scope" value="Bacteria"/>
</dbReference>
<dbReference type="GO" id="GO:0050661">
    <property type="term" value="F:NADP binding"/>
    <property type="evidence" value="ECO:0007669"/>
    <property type="project" value="InterPro"/>
</dbReference>
<accession>I0GTY6</accession>
<dbReference type="PANTHER" id="PTHR43060">
    <property type="entry name" value="3-HYDROXYISOBUTYRATE DEHYDROGENASE-LIKE 1, MITOCHONDRIAL-RELATED"/>
    <property type="match status" value="1"/>
</dbReference>
<evidence type="ECO:0000259" key="6">
    <source>
        <dbReference type="Pfam" id="PF14833"/>
    </source>
</evidence>
<evidence type="ECO:0000256" key="1">
    <source>
        <dbReference type="ARBA" id="ARBA00009080"/>
    </source>
</evidence>
<sequence length="294" mass="30126">MNMGIKNIGFIGTGIMGAAMAGHLLDGGFAVSVYNRTKAKAEGLLAKGAKWCESPGACAQGQDVVITIVGYPKDVEEVYLGANGVLASASPGTYVVDMTTSSPLLAEKIFRVAQEKGIFAVDAPVTGGDVGAKNATLSILVGGEEAAFTALQPVFAAMGNNIVHMGGAGAGQKAKACNQIAIAGALAGACEAFAYAQASGLDIEKTYQAISQGAAGSFQMNNVVRRGLSGDFAPGFMLKHFGKDLAIGTETSAAYGAALPVLGQVLSQVRQLERQKEGDKGTQALLHYYGLDKQ</sequence>
<dbReference type="PIRSF" id="PIRSF000103">
    <property type="entry name" value="HIBADH"/>
    <property type="match status" value="1"/>
</dbReference>
<name>I0GTY6_SELRL</name>
<dbReference type="InterPro" id="IPR008927">
    <property type="entry name" value="6-PGluconate_DH-like_C_sf"/>
</dbReference>
<evidence type="ECO:0000313" key="8">
    <source>
        <dbReference type="Proteomes" id="UP000007887"/>
    </source>
</evidence>
<dbReference type="Proteomes" id="UP000007887">
    <property type="component" value="Chromosome"/>
</dbReference>
<dbReference type="KEGG" id="sri:SELR_25150"/>
<dbReference type="AlphaFoldDB" id="I0GTY6"/>
<proteinExistence type="inferred from homology"/>
<reference evidence="7 8" key="1">
    <citation type="submission" date="2011-10" db="EMBL/GenBank/DDBJ databases">
        <title>Whole genome sequence of Selenomonas ruminantium subsp. lactilytica TAM6421.</title>
        <authorList>
            <person name="Oguchi A."/>
            <person name="Ankai A."/>
            <person name="Kaneko J."/>
            <person name="Yamada-Narita S."/>
            <person name="Fukui S."/>
            <person name="Takahashi M."/>
            <person name="Onodera T."/>
            <person name="Kojima S."/>
            <person name="Fushimi T."/>
            <person name="Abe N."/>
            <person name="Kamio Y."/>
            <person name="Yamazaki S."/>
            <person name="Fujita N."/>
        </authorList>
    </citation>
    <scope>NUCLEOTIDE SEQUENCE [LARGE SCALE GENOMIC DNA]</scope>
    <source>
        <strain evidence="8">NBRC 103574 / TAM6421</strain>
    </source>
</reference>
<evidence type="ECO:0000256" key="2">
    <source>
        <dbReference type="ARBA" id="ARBA00023002"/>
    </source>
</evidence>
<dbReference type="InterPro" id="IPR013328">
    <property type="entry name" value="6PGD_dom2"/>
</dbReference>
<dbReference type="Gene3D" id="3.40.50.720">
    <property type="entry name" value="NAD(P)-binding Rossmann-like Domain"/>
    <property type="match status" value="1"/>
</dbReference>
<evidence type="ECO:0000256" key="4">
    <source>
        <dbReference type="PIRSR" id="PIRSR000103-1"/>
    </source>
</evidence>
<evidence type="ECO:0000256" key="3">
    <source>
        <dbReference type="ARBA" id="ARBA00023027"/>
    </source>
</evidence>
<feature type="domain" description="6-phosphogluconate dehydrogenase NADP-binding" evidence="5">
    <location>
        <begin position="7"/>
        <end position="166"/>
    </location>
</feature>
<keyword evidence="2 7" id="KW-0560">Oxidoreductase</keyword>
<evidence type="ECO:0000259" key="5">
    <source>
        <dbReference type="Pfam" id="PF03446"/>
    </source>
</evidence>
<dbReference type="InterPro" id="IPR006115">
    <property type="entry name" value="6PGDH_NADP-bd"/>
</dbReference>
<dbReference type="Pfam" id="PF14833">
    <property type="entry name" value="NAD_binding_11"/>
    <property type="match status" value="1"/>
</dbReference>
<comment type="similarity">
    <text evidence="1">Belongs to the HIBADH-related family.</text>
</comment>
<dbReference type="Gene3D" id="1.10.1040.10">
    <property type="entry name" value="N-(1-d-carboxylethyl)-l-norvaline Dehydrogenase, domain 2"/>
    <property type="match status" value="1"/>
</dbReference>
<dbReference type="InterPro" id="IPR036291">
    <property type="entry name" value="NAD(P)-bd_dom_sf"/>
</dbReference>
<dbReference type="EC" id="1.1.1.60" evidence="7"/>
<dbReference type="InterPro" id="IPR029154">
    <property type="entry name" value="HIBADH-like_NADP-bd"/>
</dbReference>
<dbReference type="Pfam" id="PF03446">
    <property type="entry name" value="NAD_binding_2"/>
    <property type="match status" value="1"/>
</dbReference>
<dbReference type="GO" id="GO:0051287">
    <property type="term" value="F:NAD binding"/>
    <property type="evidence" value="ECO:0007669"/>
    <property type="project" value="InterPro"/>
</dbReference>
<dbReference type="HOGENOM" id="CLU_035117_1_0_9"/>
<protein>
    <submittedName>
        <fullName evidence="7">Putative 2-hydroxy-3-oxopropionate reductase</fullName>
        <ecNumber evidence="7">1.1.1.60</ecNumber>
    </submittedName>
</protein>
<dbReference type="GO" id="GO:0008679">
    <property type="term" value="F:2-hydroxy-3-oxopropionate reductase activity"/>
    <property type="evidence" value="ECO:0007669"/>
    <property type="project" value="UniProtKB-EC"/>
</dbReference>